<name>A0A0H2ZVA6_MYCA1</name>
<dbReference type="AlphaFoldDB" id="A0A0H2ZVA6"/>
<protein>
    <submittedName>
        <fullName evidence="2">Uncharacterized protein</fullName>
    </submittedName>
</protein>
<feature type="compositionally biased region" description="Basic and acidic residues" evidence="1">
    <location>
        <begin position="18"/>
        <end position="30"/>
    </location>
</feature>
<accession>A0A0H2ZVA6</accession>
<evidence type="ECO:0000256" key="1">
    <source>
        <dbReference type="SAM" id="MobiDB-lite"/>
    </source>
</evidence>
<evidence type="ECO:0000313" key="3">
    <source>
        <dbReference type="Proteomes" id="UP000001574"/>
    </source>
</evidence>
<dbReference type="RefSeq" id="WP_011723755.1">
    <property type="nucleotide sequence ID" value="NC_008595.1"/>
</dbReference>
<dbReference type="EMBL" id="CP000479">
    <property type="protein sequence ID" value="ABK66433.1"/>
    <property type="molecule type" value="Genomic_DNA"/>
</dbReference>
<evidence type="ECO:0000313" key="2">
    <source>
        <dbReference type="EMBL" id="ABK66433.1"/>
    </source>
</evidence>
<dbReference type="KEGG" id="mav:MAV_0788"/>
<dbReference type="HOGENOM" id="CLU_153835_0_0_11"/>
<feature type="region of interest" description="Disordered" evidence="1">
    <location>
        <begin position="1"/>
        <end position="30"/>
    </location>
</feature>
<feature type="compositionally biased region" description="Basic and acidic residues" evidence="1">
    <location>
        <begin position="1"/>
        <end position="10"/>
    </location>
</feature>
<sequence>MTTPAHDQKVTHRYTIHYPEHEPRESDPHYRDFDAYRRKTHATAKCAFGVRTGDFTQCHGPLELHHTHIEFALQNGVDLQMLEHQYPGVGDPDSVGAWVESAQNLTYYCRWHHRGPGGVHCASSADFEGEHFVRGLIS</sequence>
<gene>
    <name evidence="2" type="ordered locus">MAV_0788</name>
</gene>
<dbReference type="Proteomes" id="UP000001574">
    <property type="component" value="Chromosome"/>
</dbReference>
<reference evidence="2 3" key="1">
    <citation type="submission" date="2006-10" db="EMBL/GenBank/DDBJ databases">
        <authorList>
            <person name="Fleischmann R.D."/>
            <person name="Dodson R.J."/>
            <person name="Haft D.H."/>
            <person name="Merkel J.S."/>
            <person name="Nelson W.C."/>
            <person name="Fraser C.M."/>
        </authorList>
    </citation>
    <scope>NUCLEOTIDE SEQUENCE [LARGE SCALE GENOMIC DNA]</scope>
    <source>
        <strain evidence="2 3">104</strain>
    </source>
</reference>
<proteinExistence type="predicted"/>
<organism evidence="2 3">
    <name type="scientific">Mycobacterium avium (strain 104)</name>
    <dbReference type="NCBI Taxonomy" id="243243"/>
    <lineage>
        <taxon>Bacteria</taxon>
        <taxon>Bacillati</taxon>
        <taxon>Actinomycetota</taxon>
        <taxon>Actinomycetes</taxon>
        <taxon>Mycobacteriales</taxon>
        <taxon>Mycobacteriaceae</taxon>
        <taxon>Mycobacterium</taxon>
        <taxon>Mycobacterium avium complex (MAC)</taxon>
    </lineage>
</organism>